<name>A0ACB7RL43_HYAAI</name>
<gene>
    <name evidence="1" type="ORF">HPB50_024841</name>
</gene>
<dbReference type="EMBL" id="CM023489">
    <property type="protein sequence ID" value="KAH6923200.1"/>
    <property type="molecule type" value="Genomic_DNA"/>
</dbReference>
<evidence type="ECO:0000313" key="1">
    <source>
        <dbReference type="EMBL" id="KAH6923200.1"/>
    </source>
</evidence>
<evidence type="ECO:0000313" key="2">
    <source>
        <dbReference type="Proteomes" id="UP000821845"/>
    </source>
</evidence>
<protein>
    <submittedName>
        <fullName evidence="1">Uncharacterized protein</fullName>
    </submittedName>
</protein>
<organism evidence="1 2">
    <name type="scientific">Hyalomma asiaticum</name>
    <name type="common">Tick</name>
    <dbReference type="NCBI Taxonomy" id="266040"/>
    <lineage>
        <taxon>Eukaryota</taxon>
        <taxon>Metazoa</taxon>
        <taxon>Ecdysozoa</taxon>
        <taxon>Arthropoda</taxon>
        <taxon>Chelicerata</taxon>
        <taxon>Arachnida</taxon>
        <taxon>Acari</taxon>
        <taxon>Parasitiformes</taxon>
        <taxon>Ixodida</taxon>
        <taxon>Ixodoidea</taxon>
        <taxon>Ixodidae</taxon>
        <taxon>Hyalomminae</taxon>
        <taxon>Hyalomma</taxon>
    </lineage>
</organism>
<comment type="caution">
    <text evidence="1">The sequence shown here is derived from an EMBL/GenBank/DDBJ whole genome shotgun (WGS) entry which is preliminary data.</text>
</comment>
<keyword evidence="2" id="KW-1185">Reference proteome</keyword>
<accession>A0ACB7RL43</accession>
<sequence>MSKFLSPCRKRNLKRNGLSALFDPAVRAREAAAKRARRRADPETARAKDAAAITSPSANLSNGDVKLFVDTACNDFDAKYRNRPFVLVGDFNVDISDPSNQWIVQHMAVRYSLRSLSKTAALDGEM</sequence>
<dbReference type="Proteomes" id="UP000821845">
    <property type="component" value="Chromosome 9"/>
</dbReference>
<proteinExistence type="predicted"/>
<reference evidence="1" key="1">
    <citation type="submission" date="2020-05" db="EMBL/GenBank/DDBJ databases">
        <title>Large-scale comparative analyses of tick genomes elucidate their genetic diversity and vector capacities.</title>
        <authorList>
            <person name="Jia N."/>
            <person name="Wang J."/>
            <person name="Shi W."/>
            <person name="Du L."/>
            <person name="Sun Y."/>
            <person name="Zhan W."/>
            <person name="Jiang J."/>
            <person name="Wang Q."/>
            <person name="Zhang B."/>
            <person name="Ji P."/>
            <person name="Sakyi L.B."/>
            <person name="Cui X."/>
            <person name="Yuan T."/>
            <person name="Jiang B."/>
            <person name="Yang W."/>
            <person name="Lam T.T.-Y."/>
            <person name="Chang Q."/>
            <person name="Ding S."/>
            <person name="Wang X."/>
            <person name="Zhu J."/>
            <person name="Ruan X."/>
            <person name="Zhao L."/>
            <person name="Wei J."/>
            <person name="Que T."/>
            <person name="Du C."/>
            <person name="Cheng J."/>
            <person name="Dai P."/>
            <person name="Han X."/>
            <person name="Huang E."/>
            <person name="Gao Y."/>
            <person name="Liu J."/>
            <person name="Shao H."/>
            <person name="Ye R."/>
            <person name="Li L."/>
            <person name="Wei W."/>
            <person name="Wang X."/>
            <person name="Wang C."/>
            <person name="Yang T."/>
            <person name="Huo Q."/>
            <person name="Li W."/>
            <person name="Guo W."/>
            <person name="Chen H."/>
            <person name="Zhou L."/>
            <person name="Ni X."/>
            <person name="Tian J."/>
            <person name="Zhou Y."/>
            <person name="Sheng Y."/>
            <person name="Liu T."/>
            <person name="Pan Y."/>
            <person name="Xia L."/>
            <person name="Li J."/>
            <person name="Zhao F."/>
            <person name="Cao W."/>
        </authorList>
    </citation>
    <scope>NUCLEOTIDE SEQUENCE</scope>
    <source>
        <strain evidence="1">Hyas-2018</strain>
    </source>
</reference>